<evidence type="ECO:0000313" key="3">
    <source>
        <dbReference type="EMBL" id="VAW52103.1"/>
    </source>
</evidence>
<feature type="transmembrane region" description="Helical" evidence="1">
    <location>
        <begin position="183"/>
        <end position="202"/>
    </location>
</feature>
<protein>
    <recommendedName>
        <fullName evidence="2">VanZ-like domain-containing protein</fullName>
    </recommendedName>
</protein>
<feature type="transmembrane region" description="Helical" evidence="1">
    <location>
        <begin position="214"/>
        <end position="233"/>
    </location>
</feature>
<dbReference type="Pfam" id="PF04892">
    <property type="entry name" value="VanZ"/>
    <property type="match status" value="1"/>
</dbReference>
<accession>A0A3B0WIG6</accession>
<feature type="transmembrane region" description="Helical" evidence="1">
    <location>
        <begin position="296"/>
        <end position="316"/>
    </location>
</feature>
<dbReference type="EMBL" id="UOFE01000024">
    <property type="protein sequence ID" value="VAW52103.1"/>
    <property type="molecule type" value="Genomic_DNA"/>
</dbReference>
<proteinExistence type="predicted"/>
<dbReference type="AlphaFoldDB" id="A0A3B0WIG6"/>
<dbReference type="NCBIfam" id="NF037970">
    <property type="entry name" value="vanZ_1"/>
    <property type="match status" value="1"/>
</dbReference>
<keyword evidence="1" id="KW-1133">Transmembrane helix</keyword>
<name>A0A3B0WIG6_9ZZZZ</name>
<feature type="transmembrane region" description="Helical" evidence="1">
    <location>
        <begin position="7"/>
        <end position="26"/>
    </location>
</feature>
<keyword evidence="1" id="KW-0472">Membrane</keyword>
<dbReference type="InterPro" id="IPR006976">
    <property type="entry name" value="VanZ-like"/>
</dbReference>
<evidence type="ECO:0000256" key="1">
    <source>
        <dbReference type="SAM" id="Phobius"/>
    </source>
</evidence>
<feature type="transmembrane region" description="Helical" evidence="1">
    <location>
        <begin position="271"/>
        <end position="289"/>
    </location>
</feature>
<feature type="domain" description="VanZ-like" evidence="2">
    <location>
        <begin position="220"/>
        <end position="341"/>
    </location>
</feature>
<dbReference type="PROSITE" id="PS51257">
    <property type="entry name" value="PROKAR_LIPOPROTEIN"/>
    <property type="match status" value="1"/>
</dbReference>
<sequence>MMKSRNSLNVILIYGVIFILSCLTFFSDTYLNAYNINSDNLINFSTVETNLSIDDIKIDQGYLSISSRNPINYSHYSYITIVDESKDFINLTTHIKSKDIKHGEKFWETARISLHFFDLNKNVIPNLNNTAKYVYKDTSWSLINHTYRIPDFAIHAKTSLEFLNATGTLTVKNIEIFYAEESIIYKSARYTLLILWFFLLLIIAKKLSTAIKKIYLKIIFLLIFSFIVIGVTLPQDFKLILINTLSNSYVNFYHDNIEYILFNYLSSPMKAAHFIAFTLISYIAFITFTKLHKISTIIINLIVFSLITEIIQLLVLERTPQLNDIIIDCAGVFTGLIFFYLHRKVFVRQHKTA</sequence>
<gene>
    <name evidence="3" type="ORF">MNBD_GAMMA05-635</name>
</gene>
<keyword evidence="1" id="KW-0812">Transmembrane</keyword>
<evidence type="ECO:0000259" key="2">
    <source>
        <dbReference type="Pfam" id="PF04892"/>
    </source>
</evidence>
<organism evidence="3">
    <name type="scientific">hydrothermal vent metagenome</name>
    <dbReference type="NCBI Taxonomy" id="652676"/>
    <lineage>
        <taxon>unclassified sequences</taxon>
        <taxon>metagenomes</taxon>
        <taxon>ecological metagenomes</taxon>
    </lineage>
</organism>
<reference evidence="3" key="1">
    <citation type="submission" date="2018-06" db="EMBL/GenBank/DDBJ databases">
        <authorList>
            <person name="Zhirakovskaya E."/>
        </authorList>
    </citation>
    <scope>NUCLEOTIDE SEQUENCE</scope>
</reference>
<feature type="transmembrane region" description="Helical" evidence="1">
    <location>
        <begin position="322"/>
        <end position="341"/>
    </location>
</feature>